<reference evidence="3 4" key="1">
    <citation type="submission" date="2023-02" db="EMBL/GenBank/DDBJ databases">
        <title>Genome sequencing required for Actinomycetospora new species description.</title>
        <authorList>
            <person name="Saimee Y."/>
            <person name="Duangmal K."/>
        </authorList>
    </citation>
    <scope>NUCLEOTIDE SEQUENCE [LARGE SCALE GENOMIC DNA]</scope>
    <source>
        <strain evidence="3 4">DW7H6</strain>
    </source>
</reference>
<dbReference type="Pfam" id="PF00814">
    <property type="entry name" value="TsaD"/>
    <property type="match status" value="1"/>
</dbReference>
<proteinExistence type="predicted"/>
<dbReference type="GO" id="GO:0061711">
    <property type="term" value="F:tRNA N(6)-L-threonylcarbamoyladenine synthase activity"/>
    <property type="evidence" value="ECO:0007669"/>
    <property type="project" value="UniProtKB-EC"/>
</dbReference>
<feature type="domain" description="Gcp-like" evidence="2">
    <location>
        <begin position="38"/>
        <end position="108"/>
    </location>
</feature>
<feature type="region of interest" description="Disordered" evidence="1">
    <location>
        <begin position="109"/>
        <end position="141"/>
    </location>
</feature>
<protein>
    <submittedName>
        <fullName evidence="3">tRNA (Adenosine(37)-N6)-threonylcarbamoyltransferase complex dimerization subunit type 1 TsaB</fullName>
        <ecNumber evidence="3">2.3.1.234</ecNumber>
    </submittedName>
</protein>
<dbReference type="SUPFAM" id="SSF53067">
    <property type="entry name" value="Actin-like ATPase domain"/>
    <property type="match status" value="2"/>
</dbReference>
<gene>
    <name evidence="3" type="primary">tsaB</name>
    <name evidence="3" type="ORF">PGB27_14740</name>
</gene>
<dbReference type="EMBL" id="JAQZAO010000006">
    <property type="protein sequence ID" value="MDD7966590.1"/>
    <property type="molecule type" value="Genomic_DNA"/>
</dbReference>
<dbReference type="NCBIfam" id="TIGR03725">
    <property type="entry name" value="T6A_YeaZ"/>
    <property type="match status" value="1"/>
</dbReference>
<comment type="caution">
    <text evidence="3">The sequence shown here is derived from an EMBL/GenBank/DDBJ whole genome shotgun (WGS) entry which is preliminary data.</text>
</comment>
<evidence type="ECO:0000256" key="1">
    <source>
        <dbReference type="SAM" id="MobiDB-lite"/>
    </source>
</evidence>
<dbReference type="PANTHER" id="PTHR11735">
    <property type="entry name" value="TRNA N6-ADENOSINE THREONYLCARBAMOYLTRANSFERASE"/>
    <property type="match status" value="1"/>
</dbReference>
<dbReference type="Proteomes" id="UP001300763">
    <property type="component" value="Unassembled WGS sequence"/>
</dbReference>
<dbReference type="InterPro" id="IPR022496">
    <property type="entry name" value="T6A_TsaB"/>
</dbReference>
<evidence type="ECO:0000259" key="2">
    <source>
        <dbReference type="Pfam" id="PF00814"/>
    </source>
</evidence>
<dbReference type="RefSeq" id="WP_274201128.1">
    <property type="nucleotide sequence ID" value="NZ_JAQZAO010000006.1"/>
</dbReference>
<keyword evidence="4" id="KW-1185">Reference proteome</keyword>
<evidence type="ECO:0000313" key="4">
    <source>
        <dbReference type="Proteomes" id="UP001300763"/>
    </source>
</evidence>
<dbReference type="InterPro" id="IPR043129">
    <property type="entry name" value="ATPase_NBD"/>
</dbReference>
<organism evidence="3 4">
    <name type="scientific">Actinomycetospora lemnae</name>
    <dbReference type="NCBI Taxonomy" id="3019891"/>
    <lineage>
        <taxon>Bacteria</taxon>
        <taxon>Bacillati</taxon>
        <taxon>Actinomycetota</taxon>
        <taxon>Actinomycetes</taxon>
        <taxon>Pseudonocardiales</taxon>
        <taxon>Pseudonocardiaceae</taxon>
        <taxon>Actinomycetospora</taxon>
    </lineage>
</organism>
<evidence type="ECO:0000313" key="3">
    <source>
        <dbReference type="EMBL" id="MDD7966590.1"/>
    </source>
</evidence>
<sequence>MLVLALDTATARITAGVVELDPSEGPPTTLAARDAEGARAHAELLAPAVAEALAEAGRTRADLDAVVAGLGPGPFTGLRVGLVTAAAVGDALGIPVHGVPTHDALAAGSAPLRVPDDGSGSAPLRVPDDGSGSAPLRVPDDGSGSAPLRVLVVTDARRREVYWSLLVDGVRTHGPDVVAPAELAARLAPDGDLGPVDRVLGDAAAQVGAGTAETTALGPTPEGLVAVAAPALRAGTDPGPLVPLYLRRPDAVPPGAPKAVTRG</sequence>
<keyword evidence="3" id="KW-0808">Transferase</keyword>
<dbReference type="PANTHER" id="PTHR11735:SF11">
    <property type="entry name" value="TRNA THREONYLCARBAMOYLADENOSINE BIOSYNTHESIS PROTEIN TSAB"/>
    <property type="match status" value="1"/>
</dbReference>
<accession>A0ABT5SVU1</accession>
<dbReference type="EC" id="2.3.1.234" evidence="3"/>
<name>A0ABT5SVU1_9PSEU</name>
<dbReference type="InterPro" id="IPR000905">
    <property type="entry name" value="Gcp-like_dom"/>
</dbReference>
<keyword evidence="3" id="KW-0012">Acyltransferase</keyword>
<dbReference type="Gene3D" id="3.30.420.40">
    <property type="match status" value="1"/>
</dbReference>